<dbReference type="AlphaFoldDB" id="A0AAW4U263"/>
<feature type="domain" description="D-isomer specific 2-hydroxyacid dehydrogenase catalytic" evidence="5">
    <location>
        <begin position="15"/>
        <end position="314"/>
    </location>
</feature>
<comment type="caution">
    <text evidence="7">The sequence shown here is derived from an EMBL/GenBank/DDBJ whole genome shotgun (WGS) entry which is preliminary data.</text>
</comment>
<dbReference type="RefSeq" id="WP_008538929.1">
    <property type="nucleotide sequence ID" value="NZ_DBFBRO010000052.1"/>
</dbReference>
<dbReference type="GO" id="GO:0016616">
    <property type="term" value="F:oxidoreductase activity, acting on the CH-OH group of donors, NAD or NADP as acceptor"/>
    <property type="evidence" value="ECO:0007669"/>
    <property type="project" value="InterPro"/>
</dbReference>
<dbReference type="InterPro" id="IPR006140">
    <property type="entry name" value="D-isomer_DH_NAD-bd"/>
</dbReference>
<evidence type="ECO:0000313" key="8">
    <source>
        <dbReference type="Proteomes" id="UP001198190"/>
    </source>
</evidence>
<evidence type="ECO:0000259" key="6">
    <source>
        <dbReference type="Pfam" id="PF02826"/>
    </source>
</evidence>
<reference evidence="7" key="1">
    <citation type="submission" date="2021-10" db="EMBL/GenBank/DDBJ databases">
        <title>Collection of gut derived symbiotic bacterial strains cultured from healthy donors.</title>
        <authorList>
            <person name="Lin H."/>
            <person name="Littmann E."/>
            <person name="Claire K."/>
            <person name="Pamer E."/>
        </authorList>
    </citation>
    <scope>NUCLEOTIDE SEQUENCE</scope>
    <source>
        <strain evidence="7">MSK.7.16</strain>
    </source>
</reference>
<dbReference type="SUPFAM" id="SSF51735">
    <property type="entry name" value="NAD(P)-binding Rossmann-fold domains"/>
    <property type="match status" value="1"/>
</dbReference>
<dbReference type="CDD" id="cd05299">
    <property type="entry name" value="CtBP_dh"/>
    <property type="match status" value="1"/>
</dbReference>
<keyword evidence="3" id="KW-0520">NAD</keyword>
<evidence type="ECO:0000256" key="1">
    <source>
        <dbReference type="ARBA" id="ARBA00005854"/>
    </source>
</evidence>
<dbReference type="SUPFAM" id="SSF52283">
    <property type="entry name" value="Formate/glycerate dehydrogenase catalytic domain-like"/>
    <property type="match status" value="1"/>
</dbReference>
<dbReference type="PROSITE" id="PS00671">
    <property type="entry name" value="D_2_HYDROXYACID_DH_3"/>
    <property type="match status" value="1"/>
</dbReference>
<dbReference type="Proteomes" id="UP001198190">
    <property type="component" value="Unassembled WGS sequence"/>
</dbReference>
<proteinExistence type="inferred from homology"/>
<evidence type="ECO:0000256" key="4">
    <source>
        <dbReference type="RuleBase" id="RU003719"/>
    </source>
</evidence>
<comment type="similarity">
    <text evidence="1 4">Belongs to the D-isomer specific 2-hydroxyacid dehydrogenase family.</text>
</comment>
<sequence>MMKVIITDCDHDNIDMETKILNTAQIDFELKQCHSEEDVISQCQDADALIVQYAHITKKVMDALPKLKMVVRYGVGVDTIDIEEATKHNIQICNVPDYGMNEVADHAIALMMAMTRKIVLMNNFTKSTKWDYAHSIPIHRASTQTVGVIGLGRIGRNFAIKAHALEYNIIGYDPYYKENENTKFIKIKSLEDVIKESDIISLHIPADGNKNLFNDETFKMMKNNAIIINVARGGIINEDDLYDALVNKEIAGAAIDCAATEPMMPNNKLFTLDNYLATPHMAWYSEEAALELKRKVAEECVSFLKEHTVRYPINHLK</sequence>
<dbReference type="EMBL" id="JAJCGD010000001">
    <property type="protein sequence ID" value="MCB6827141.1"/>
    <property type="molecule type" value="Genomic_DNA"/>
</dbReference>
<gene>
    <name evidence="7" type="ORF">LIY65_00410</name>
</gene>
<dbReference type="PROSITE" id="PS00065">
    <property type="entry name" value="D_2_HYDROXYACID_DH_1"/>
    <property type="match status" value="1"/>
</dbReference>
<dbReference type="InterPro" id="IPR029752">
    <property type="entry name" value="D-isomer_DH_CS1"/>
</dbReference>
<dbReference type="InterPro" id="IPR006139">
    <property type="entry name" value="D-isomer_2_OHA_DH_cat_dom"/>
</dbReference>
<dbReference type="Pfam" id="PF00389">
    <property type="entry name" value="2-Hacid_dh"/>
    <property type="match status" value="1"/>
</dbReference>
<protein>
    <submittedName>
        <fullName evidence="7">C-terminal binding protein</fullName>
    </submittedName>
</protein>
<dbReference type="InterPro" id="IPR036291">
    <property type="entry name" value="NAD(P)-bd_dom_sf"/>
</dbReference>
<dbReference type="Gene3D" id="3.40.50.720">
    <property type="entry name" value="NAD(P)-binding Rossmann-like Domain"/>
    <property type="match status" value="2"/>
</dbReference>
<dbReference type="InterPro" id="IPR043322">
    <property type="entry name" value="CtBP"/>
</dbReference>
<evidence type="ECO:0000313" key="7">
    <source>
        <dbReference type="EMBL" id="MCB6827141.1"/>
    </source>
</evidence>
<feature type="domain" description="D-isomer specific 2-hydroxyacid dehydrogenase NAD-binding" evidence="6">
    <location>
        <begin position="108"/>
        <end position="282"/>
    </location>
</feature>
<name>A0AAW4U263_9FIRM</name>
<dbReference type="InterPro" id="IPR029753">
    <property type="entry name" value="D-isomer_DH_CS"/>
</dbReference>
<dbReference type="InterPro" id="IPR050418">
    <property type="entry name" value="D-iso_2-hydroxyacid_DH_PdxB"/>
</dbReference>
<organism evidence="7 8">
    <name type="scientific">Megamonas funiformis</name>
    <dbReference type="NCBI Taxonomy" id="437897"/>
    <lineage>
        <taxon>Bacteria</taxon>
        <taxon>Bacillati</taxon>
        <taxon>Bacillota</taxon>
        <taxon>Negativicutes</taxon>
        <taxon>Selenomonadales</taxon>
        <taxon>Selenomonadaceae</taxon>
        <taxon>Megamonas</taxon>
    </lineage>
</organism>
<dbReference type="PANTHER" id="PTHR43761:SF1">
    <property type="entry name" value="D-ISOMER SPECIFIC 2-HYDROXYACID DEHYDROGENASE CATALYTIC DOMAIN-CONTAINING PROTEIN-RELATED"/>
    <property type="match status" value="1"/>
</dbReference>
<evidence type="ECO:0000256" key="3">
    <source>
        <dbReference type="ARBA" id="ARBA00023027"/>
    </source>
</evidence>
<dbReference type="Pfam" id="PF02826">
    <property type="entry name" value="2-Hacid_dh_C"/>
    <property type="match status" value="1"/>
</dbReference>
<keyword evidence="2 4" id="KW-0560">Oxidoreductase</keyword>
<evidence type="ECO:0000259" key="5">
    <source>
        <dbReference type="Pfam" id="PF00389"/>
    </source>
</evidence>
<dbReference type="GO" id="GO:0051287">
    <property type="term" value="F:NAD binding"/>
    <property type="evidence" value="ECO:0007669"/>
    <property type="project" value="InterPro"/>
</dbReference>
<dbReference type="GO" id="GO:0003714">
    <property type="term" value="F:transcription corepressor activity"/>
    <property type="evidence" value="ECO:0007669"/>
    <property type="project" value="InterPro"/>
</dbReference>
<dbReference type="PANTHER" id="PTHR43761">
    <property type="entry name" value="D-ISOMER SPECIFIC 2-HYDROXYACID DEHYDROGENASE FAMILY PROTEIN (AFU_ORTHOLOGUE AFUA_1G13630)"/>
    <property type="match status" value="1"/>
</dbReference>
<evidence type="ECO:0000256" key="2">
    <source>
        <dbReference type="ARBA" id="ARBA00023002"/>
    </source>
</evidence>
<accession>A0AAW4U263</accession>